<evidence type="ECO:0000313" key="1">
    <source>
        <dbReference type="EMBL" id="JAD66680.1"/>
    </source>
</evidence>
<reference evidence="1" key="1">
    <citation type="submission" date="2014-09" db="EMBL/GenBank/DDBJ databases">
        <authorList>
            <person name="Magalhaes I.L.F."/>
            <person name="Oliveira U."/>
            <person name="Santos F.R."/>
            <person name="Vidigal T.H.D.A."/>
            <person name="Brescovit A.D."/>
            <person name="Santos A.J."/>
        </authorList>
    </citation>
    <scope>NUCLEOTIDE SEQUENCE</scope>
    <source>
        <tissue evidence="1">Shoot tissue taken approximately 20 cm above the soil surface</tissue>
    </source>
</reference>
<reference evidence="1" key="2">
    <citation type="journal article" date="2015" name="Data Brief">
        <title>Shoot transcriptome of the giant reed, Arundo donax.</title>
        <authorList>
            <person name="Barrero R.A."/>
            <person name="Guerrero F.D."/>
            <person name="Moolhuijzen P."/>
            <person name="Goolsby J.A."/>
            <person name="Tidwell J."/>
            <person name="Bellgard S.E."/>
            <person name="Bellgard M.I."/>
        </authorList>
    </citation>
    <scope>NUCLEOTIDE SEQUENCE</scope>
    <source>
        <tissue evidence="1">Shoot tissue taken approximately 20 cm above the soil surface</tissue>
    </source>
</reference>
<accession>A0A0A9BZW8</accession>
<name>A0A0A9BZW8_ARUDO</name>
<sequence length="24" mass="2828">MANQLTYELLLFLLNLQGSWFCPL</sequence>
<proteinExistence type="predicted"/>
<dbReference type="EMBL" id="GBRH01231215">
    <property type="protein sequence ID" value="JAD66680.1"/>
    <property type="molecule type" value="Transcribed_RNA"/>
</dbReference>
<dbReference type="AlphaFoldDB" id="A0A0A9BZW8"/>
<protein>
    <submittedName>
        <fullName evidence="1">Uncharacterized protein</fullName>
    </submittedName>
</protein>
<organism evidence="1">
    <name type="scientific">Arundo donax</name>
    <name type="common">Giant reed</name>
    <name type="synonym">Donax arundinaceus</name>
    <dbReference type="NCBI Taxonomy" id="35708"/>
    <lineage>
        <taxon>Eukaryota</taxon>
        <taxon>Viridiplantae</taxon>
        <taxon>Streptophyta</taxon>
        <taxon>Embryophyta</taxon>
        <taxon>Tracheophyta</taxon>
        <taxon>Spermatophyta</taxon>
        <taxon>Magnoliopsida</taxon>
        <taxon>Liliopsida</taxon>
        <taxon>Poales</taxon>
        <taxon>Poaceae</taxon>
        <taxon>PACMAD clade</taxon>
        <taxon>Arundinoideae</taxon>
        <taxon>Arundineae</taxon>
        <taxon>Arundo</taxon>
    </lineage>
</organism>